<sequence>MKSSIFIPYLLRDGAILQRNQENRFWGYTGSEQEVTLLYEKILLKTKSDEKGYFDFILPTHEVSGSIDFKISTADAEIVLKDICFGDVFLLGGQSNMQLWMERLKIRYPDEIRKAKNTKIRYFEVPQTPAFCKKQEEVQSGKWKFAVGKNLELLSGIGYFFAKEQYEENQVPIGLICTAVGGSPINAWLNEEVLKELNLLPDYYTELKNTEYHEKLKRLDERYQEEYQKLFEMSDIGVEENWQNSNYNDKDWDRVYLDKSWSQHYQNPGSVWLRKQINIPTHLIGKNALLNLGTMIDADETFVNGQKVGGIDYQYPPRIYEIETLSEVLTIAIRLKIYQLLGGITQTKEHIISTEGEIINLDDSEGWRIKRASYFPERKAQYFPQYEPTGLFNGMIYPLSKLKISGIFWYQGESDSHEYNSYGMKFSKLIQEWREIFNNQKIPFIFVQLPNCSEKFGGKHWAELREEQAKSLNLNYTGMVVSIGDGESDDLHPTNKKVISEKIYQCYKQINNGHIWGYCSGPRATKVNQVGNNLFVSFQTYGKKLKLRNHVFLEVFRNGRIEKLSNVELIGNQIKIILPAGLELIGSDITYNWSNNPQVLITDDIDHAAAPFKLKIS</sequence>
<evidence type="ECO:0000313" key="3">
    <source>
        <dbReference type="EMBL" id="TRW75655.1"/>
    </source>
</evidence>
<dbReference type="AlphaFoldDB" id="A0A552Z825"/>
<gene>
    <name evidence="3" type="ORF">FNJ53_01170</name>
</gene>
<dbReference type="SUPFAM" id="SSF49785">
    <property type="entry name" value="Galactose-binding domain-like"/>
    <property type="match status" value="1"/>
</dbReference>
<evidence type="ECO:0000259" key="2">
    <source>
        <dbReference type="Pfam" id="PF03629"/>
    </source>
</evidence>
<reference evidence="3 4" key="1">
    <citation type="submission" date="2019-07" db="EMBL/GenBank/DDBJ databases">
        <title>Draft genome of 7 Lactococcus lactis strains isolated from an artisanal cheese production.</title>
        <authorList>
            <person name="Biolcati F."/>
            <person name="Bottero M.T."/>
            <person name="Dalmasso A."/>
            <person name="Mcauliffe O."/>
        </authorList>
    </citation>
    <scope>NUCLEOTIDE SEQUENCE [LARGE SCALE GENOMIC DNA]</scope>
    <source>
        <strain evidence="3 4">MRS45.2</strain>
    </source>
</reference>
<dbReference type="InterPro" id="IPR039329">
    <property type="entry name" value="SIAE"/>
</dbReference>
<dbReference type="InterPro" id="IPR036514">
    <property type="entry name" value="SGNH_hydro_sf"/>
</dbReference>
<dbReference type="PANTHER" id="PTHR22901">
    <property type="entry name" value="SIALATE O-ACETYLESTERASE"/>
    <property type="match status" value="1"/>
</dbReference>
<dbReference type="RefSeq" id="WP_143458652.1">
    <property type="nucleotide sequence ID" value="NZ_VJWV01000001.1"/>
</dbReference>
<dbReference type="GO" id="GO:0005975">
    <property type="term" value="P:carbohydrate metabolic process"/>
    <property type="evidence" value="ECO:0007669"/>
    <property type="project" value="TreeGrafter"/>
</dbReference>
<proteinExistence type="predicted"/>
<protein>
    <submittedName>
        <fullName evidence="3">Sialate O-acetylesterase</fullName>
    </submittedName>
</protein>
<feature type="domain" description="Sialate O-acetylesterase" evidence="2">
    <location>
        <begin position="401"/>
        <end position="495"/>
    </location>
</feature>
<dbReference type="Pfam" id="PF03629">
    <property type="entry name" value="SASA"/>
    <property type="match status" value="2"/>
</dbReference>
<dbReference type="EMBL" id="VJWV01000001">
    <property type="protein sequence ID" value="TRW75655.1"/>
    <property type="molecule type" value="Genomic_DNA"/>
</dbReference>
<organism evidence="3 4">
    <name type="scientific">Lactococcus lactis</name>
    <dbReference type="NCBI Taxonomy" id="1358"/>
    <lineage>
        <taxon>Bacteria</taxon>
        <taxon>Bacillati</taxon>
        <taxon>Bacillota</taxon>
        <taxon>Bacilli</taxon>
        <taxon>Lactobacillales</taxon>
        <taxon>Streptococcaceae</taxon>
        <taxon>Lactococcus</taxon>
    </lineage>
</organism>
<comment type="caution">
    <text evidence="3">The sequence shown here is derived from an EMBL/GenBank/DDBJ whole genome shotgun (WGS) entry which is preliminary data.</text>
</comment>
<feature type="domain" description="Sialate O-acetylesterase" evidence="2">
    <location>
        <begin position="87"/>
        <end position="223"/>
    </location>
</feature>
<evidence type="ECO:0000313" key="4">
    <source>
        <dbReference type="Proteomes" id="UP000317167"/>
    </source>
</evidence>
<name>A0A552Z825_9LACT</name>
<dbReference type="PANTHER" id="PTHR22901:SF0">
    <property type="entry name" value="SIALATE O-ACETYLESTERASE"/>
    <property type="match status" value="1"/>
</dbReference>
<dbReference type="InterPro" id="IPR005181">
    <property type="entry name" value="SASA"/>
</dbReference>
<dbReference type="GO" id="GO:0001681">
    <property type="term" value="F:sialate O-acetylesterase activity"/>
    <property type="evidence" value="ECO:0007669"/>
    <property type="project" value="InterPro"/>
</dbReference>
<dbReference type="SUPFAM" id="SSF52266">
    <property type="entry name" value="SGNH hydrolase"/>
    <property type="match status" value="1"/>
</dbReference>
<dbReference type="Gene3D" id="3.40.50.1110">
    <property type="entry name" value="SGNH hydrolase"/>
    <property type="match status" value="2"/>
</dbReference>
<dbReference type="InterPro" id="IPR008979">
    <property type="entry name" value="Galactose-bd-like_sf"/>
</dbReference>
<accession>A0A552Z825</accession>
<evidence type="ECO:0000256" key="1">
    <source>
        <dbReference type="ARBA" id="ARBA00022801"/>
    </source>
</evidence>
<dbReference type="Proteomes" id="UP000317167">
    <property type="component" value="Unassembled WGS sequence"/>
</dbReference>
<keyword evidence="1" id="KW-0378">Hydrolase</keyword>